<evidence type="ECO:0000313" key="3">
    <source>
        <dbReference type="Proteomes" id="UP000636709"/>
    </source>
</evidence>
<gene>
    <name evidence="2" type="ORF">HU200_059441</name>
</gene>
<dbReference type="AlphaFoldDB" id="A0A835DYF0"/>
<reference evidence="2" key="1">
    <citation type="submission" date="2020-07" db="EMBL/GenBank/DDBJ databases">
        <title>Genome sequence and genetic diversity analysis of an under-domesticated orphan crop, white fonio (Digitaria exilis).</title>
        <authorList>
            <person name="Bennetzen J.L."/>
            <person name="Chen S."/>
            <person name="Ma X."/>
            <person name="Wang X."/>
            <person name="Yssel A.E.J."/>
            <person name="Chaluvadi S.R."/>
            <person name="Johnson M."/>
            <person name="Gangashetty P."/>
            <person name="Hamidou F."/>
            <person name="Sanogo M.D."/>
            <person name="Zwaenepoel A."/>
            <person name="Wallace J."/>
            <person name="Van De Peer Y."/>
            <person name="Van Deynze A."/>
        </authorList>
    </citation>
    <scope>NUCLEOTIDE SEQUENCE</scope>
    <source>
        <tissue evidence="2">Leaves</tissue>
    </source>
</reference>
<comment type="caution">
    <text evidence="2">The sequence shown here is derived from an EMBL/GenBank/DDBJ whole genome shotgun (WGS) entry which is preliminary data.</text>
</comment>
<dbReference type="PANTHER" id="PTHR35828:SF23">
    <property type="entry name" value="F-BOX DOMAIN-CONTAINING PROTEIN"/>
    <property type="match status" value="1"/>
</dbReference>
<feature type="region of interest" description="Disordered" evidence="1">
    <location>
        <begin position="1"/>
        <end position="33"/>
    </location>
</feature>
<name>A0A835DYF0_9POAL</name>
<evidence type="ECO:0000256" key="1">
    <source>
        <dbReference type="SAM" id="MobiDB-lite"/>
    </source>
</evidence>
<sequence length="277" mass="31482">MSGAAMVRLKPRKRPRLGPQEWPSSPSPASQLPLDLRHSCAAPRRAVQGRPPQRRRWQESFHWRRLHHGDRFVRGHLVRDKDEEIFKHVAANAAWDDDKTFALPGRPLATCDGLILVCVTTYHQRHYEELRAYSSATGMLLVVGDVHNGGGAIGRSFKVRGRWAPVSRSRSPVVLVADVLKISVWSRSEGTGKWRRRPQMVMSYAAITGRSRRVVDDLDGNVELRWFGTRSGAVLIRVPSRGEFWWLDLRTKEVIKTPTGYSLDTEYYFVGLGSNFS</sequence>
<protein>
    <submittedName>
        <fullName evidence="2">Uncharacterized protein</fullName>
    </submittedName>
</protein>
<dbReference type="Proteomes" id="UP000636709">
    <property type="component" value="Unassembled WGS sequence"/>
</dbReference>
<accession>A0A835DYF0</accession>
<feature type="compositionally biased region" description="Low complexity" evidence="1">
    <location>
        <begin position="23"/>
        <end position="33"/>
    </location>
</feature>
<dbReference type="EMBL" id="JACEFO010002482">
    <property type="protein sequence ID" value="KAF8658219.1"/>
    <property type="molecule type" value="Genomic_DNA"/>
</dbReference>
<dbReference type="PANTHER" id="PTHR35828">
    <property type="entry name" value="OS08G0203800 PROTEIN-RELATED"/>
    <property type="match status" value="1"/>
</dbReference>
<organism evidence="2 3">
    <name type="scientific">Digitaria exilis</name>
    <dbReference type="NCBI Taxonomy" id="1010633"/>
    <lineage>
        <taxon>Eukaryota</taxon>
        <taxon>Viridiplantae</taxon>
        <taxon>Streptophyta</taxon>
        <taxon>Embryophyta</taxon>
        <taxon>Tracheophyta</taxon>
        <taxon>Spermatophyta</taxon>
        <taxon>Magnoliopsida</taxon>
        <taxon>Liliopsida</taxon>
        <taxon>Poales</taxon>
        <taxon>Poaceae</taxon>
        <taxon>PACMAD clade</taxon>
        <taxon>Panicoideae</taxon>
        <taxon>Panicodae</taxon>
        <taxon>Paniceae</taxon>
        <taxon>Anthephorinae</taxon>
        <taxon>Digitaria</taxon>
    </lineage>
</organism>
<evidence type="ECO:0000313" key="2">
    <source>
        <dbReference type="EMBL" id="KAF8658219.1"/>
    </source>
</evidence>
<proteinExistence type="predicted"/>
<keyword evidence="3" id="KW-1185">Reference proteome</keyword>